<protein>
    <submittedName>
        <fullName evidence="2">LAFE_0E03180g1_1</fullName>
    </submittedName>
</protein>
<feature type="transmembrane region" description="Helical" evidence="1">
    <location>
        <begin position="56"/>
        <end position="74"/>
    </location>
</feature>
<feature type="transmembrane region" description="Helical" evidence="1">
    <location>
        <begin position="266"/>
        <end position="288"/>
    </location>
</feature>
<keyword evidence="3" id="KW-1185">Reference proteome</keyword>
<feature type="transmembrane region" description="Helical" evidence="1">
    <location>
        <begin position="122"/>
        <end position="141"/>
    </location>
</feature>
<keyword evidence="1" id="KW-0472">Membrane</keyword>
<dbReference type="Gene3D" id="1.20.1530.20">
    <property type="match status" value="1"/>
</dbReference>
<feature type="transmembrane region" description="Helical" evidence="1">
    <location>
        <begin position="86"/>
        <end position="110"/>
    </location>
</feature>
<keyword evidence="1" id="KW-0812">Transmembrane</keyword>
<dbReference type="STRING" id="4955.A0A1G4MCT7"/>
<keyword evidence="1" id="KW-1133">Transmembrane helix</keyword>
<dbReference type="InterPro" id="IPR016833">
    <property type="entry name" value="Put_Na-Bile_cotransptr"/>
</dbReference>
<dbReference type="EMBL" id="LT598488">
    <property type="protein sequence ID" value="SCW01598.1"/>
    <property type="molecule type" value="Genomic_DNA"/>
</dbReference>
<feature type="transmembrane region" description="Helical" evidence="1">
    <location>
        <begin position="232"/>
        <end position="254"/>
    </location>
</feature>
<evidence type="ECO:0000313" key="2">
    <source>
        <dbReference type="EMBL" id="SCW01598.1"/>
    </source>
</evidence>
<feature type="transmembrane region" description="Helical" evidence="1">
    <location>
        <begin position="153"/>
        <end position="175"/>
    </location>
</feature>
<sequence length="419" mass="46791">MYKVMSEVAKKVYRSATFQFILSQWFLIALAIFIIIARFAPNFARHGGLIRAEYTIGYGAVAIIFLQSGLSMSTQKLCVNLSNWRAHLVVLFLSFLLTSSIIFGFCYLIMSSGTDKIDKWLLVGLILTASTPTTVASNVVMTRKAQGNDILCLCEVFIGNILGTFVTPAMVQLYLSTNLFSFGNPANGSSIQKLYADVIKQIGLSVFLPLLVGQILQNCFPKQVEWTLKTFFLNKVGSICLLMIMFSSFSTAFYQHAFTSVSHVSIIFVVFFNLGIYLFFTLLCFVCARPWFIPKIFSHEPSSNSWSLYAISYRIFRPFYYNRKDAVAILFCGPAKTAALGVSLVSSQYGSDFPELGKLLVPLVLYQSEQVATAQIIVPLIRSWVNREIEETESICSTHSSSIQDEEIIIRTSSACSKS</sequence>
<proteinExistence type="predicted"/>
<gene>
    <name evidence="2" type="ORF">LAFE_0E03180G</name>
</gene>
<dbReference type="PIRSF" id="PIRSF026166">
    <property type="entry name" value="UCP026166"/>
    <property type="match status" value="1"/>
</dbReference>
<feature type="transmembrane region" description="Helical" evidence="1">
    <location>
        <begin position="202"/>
        <end position="220"/>
    </location>
</feature>
<dbReference type="InterPro" id="IPR038770">
    <property type="entry name" value="Na+/solute_symporter_sf"/>
</dbReference>
<dbReference type="Pfam" id="PF13593">
    <property type="entry name" value="SBF_like"/>
    <property type="match status" value="1"/>
</dbReference>
<evidence type="ECO:0000313" key="3">
    <source>
        <dbReference type="Proteomes" id="UP000190831"/>
    </source>
</evidence>
<dbReference type="PANTHER" id="PTHR18640:SF5">
    <property type="entry name" value="SODIUM_BILE ACID COTRANSPORTER 7"/>
    <property type="match status" value="1"/>
</dbReference>
<name>A0A1G4MCT7_LACFM</name>
<dbReference type="Proteomes" id="UP000190831">
    <property type="component" value="Chromosome E"/>
</dbReference>
<dbReference type="GO" id="GO:0005886">
    <property type="term" value="C:plasma membrane"/>
    <property type="evidence" value="ECO:0007669"/>
    <property type="project" value="TreeGrafter"/>
</dbReference>
<organism evidence="2 3">
    <name type="scientific">Lachancea fermentati</name>
    <name type="common">Zygosaccharomyces fermentati</name>
    <dbReference type="NCBI Taxonomy" id="4955"/>
    <lineage>
        <taxon>Eukaryota</taxon>
        <taxon>Fungi</taxon>
        <taxon>Dikarya</taxon>
        <taxon>Ascomycota</taxon>
        <taxon>Saccharomycotina</taxon>
        <taxon>Saccharomycetes</taxon>
        <taxon>Saccharomycetales</taxon>
        <taxon>Saccharomycetaceae</taxon>
        <taxon>Lachancea</taxon>
    </lineage>
</organism>
<accession>A0A1G4MCT7</accession>
<dbReference type="OrthoDB" id="188035at2759"/>
<feature type="transmembrane region" description="Helical" evidence="1">
    <location>
        <begin position="12"/>
        <end position="36"/>
    </location>
</feature>
<evidence type="ECO:0000256" key="1">
    <source>
        <dbReference type="SAM" id="Phobius"/>
    </source>
</evidence>
<dbReference type="PANTHER" id="PTHR18640">
    <property type="entry name" value="SOLUTE CARRIER FAMILY 10 MEMBER 7"/>
    <property type="match status" value="1"/>
</dbReference>
<dbReference type="OMA" id="GPLMPEY"/>
<dbReference type="AlphaFoldDB" id="A0A1G4MCT7"/>
<reference evidence="3" key="1">
    <citation type="submission" date="2016-03" db="EMBL/GenBank/DDBJ databases">
        <authorList>
            <person name="Devillers H."/>
        </authorList>
    </citation>
    <scope>NUCLEOTIDE SEQUENCE [LARGE SCALE GENOMIC DNA]</scope>
</reference>